<comment type="function">
    <text evidence="3">Catalyzes carboxymethyl transfer from carboxy-S-adenosyl-L-methionine (Cx-SAM) to 5-hydroxyuridine (ho5U) to form 5-carboxymethoxyuridine (cmo5U) at position 34 in tRNAs.</text>
</comment>
<dbReference type="RefSeq" id="WP_166276616.1">
    <property type="nucleotide sequence ID" value="NZ_JTHE03000100.1"/>
</dbReference>
<evidence type="ECO:0000313" key="4">
    <source>
        <dbReference type="EMBL" id="MCM1984597.1"/>
    </source>
</evidence>
<dbReference type="InterPro" id="IPR010017">
    <property type="entry name" value="CmoB"/>
</dbReference>
<feature type="binding site" evidence="3">
    <location>
        <position position="101"/>
    </location>
    <ligand>
        <name>carboxy-S-adenosyl-L-methionine</name>
        <dbReference type="ChEBI" id="CHEBI:134278"/>
    </ligand>
</feature>
<feature type="binding site" evidence="3">
    <location>
        <position position="140"/>
    </location>
    <ligand>
        <name>carboxy-S-adenosyl-L-methionine</name>
        <dbReference type="ChEBI" id="CHEBI:134278"/>
    </ligand>
</feature>
<comment type="similarity">
    <text evidence="3">Belongs to the class I-like SAM-binding methyltransferase superfamily. CmoB family.</text>
</comment>
<evidence type="ECO:0000256" key="3">
    <source>
        <dbReference type="HAMAP-Rule" id="MF_01590"/>
    </source>
</evidence>
<dbReference type="GO" id="GO:0006400">
    <property type="term" value="P:tRNA modification"/>
    <property type="evidence" value="ECO:0007669"/>
    <property type="project" value="UniProtKB-UniRule"/>
</dbReference>
<keyword evidence="2 3" id="KW-0819">tRNA processing</keyword>
<dbReference type="InterPro" id="IPR027555">
    <property type="entry name" value="Mo5U34_MeTrfas-like"/>
</dbReference>
<dbReference type="EMBL" id="JTHE03000100">
    <property type="protein sequence ID" value="MCM1984597.1"/>
    <property type="molecule type" value="Genomic_DNA"/>
</dbReference>
<feature type="binding site" evidence="3">
    <location>
        <begin position="190"/>
        <end position="191"/>
    </location>
    <ligand>
        <name>carboxy-S-adenosyl-L-methionine</name>
        <dbReference type="ChEBI" id="CHEBI:134278"/>
    </ligand>
</feature>
<name>A0ABD4T8F4_9CYAN</name>
<comment type="caution">
    <text evidence="3">Lacks conserved residue(s) required for the propagation of feature annotation.</text>
</comment>
<dbReference type="NCBIfam" id="NF011650">
    <property type="entry name" value="PRK15068.1"/>
    <property type="match status" value="1"/>
</dbReference>
<dbReference type="EC" id="2.5.1.-" evidence="3"/>
<sequence>MTDHSPHFLNPDYLNPDYLAGAEVPAPCRAAIAQLRQAATAQRQARSQQRFAAAAQETAHFLARGCDLDQPVVTVGQASDLSPTQTPILRKALQVFCPWKKGPFKVFGTEIDAEWRSDWKWDRIAPHIQPLHQRRVADIGCHNGYFMFRMAAQSPRLVVGFEPVAKHYWAFQMIQNWVRHPALYFEALGVEHLDLYPGFFETIFCLGILYHHTDPVGLLRKMHQALVPGGELIVDCQGIPGEMPVALTPRKRYAQARGIWFLPTQSCLEHWILRSGFRQIQWIYAAPLSVQEQRRTDWAKVESLAEFLDPDHPDQTLEGYPAPWRFYALARRG</sequence>
<feature type="binding site" evidence="3">
    <location>
        <position position="325"/>
    </location>
    <ligand>
        <name>carboxy-S-adenosyl-L-methionine</name>
        <dbReference type="ChEBI" id="CHEBI:134278"/>
    </ligand>
</feature>
<gene>
    <name evidence="3 4" type="primary">cmoB</name>
    <name evidence="4" type="ORF">QQ91_0017370</name>
</gene>
<organism evidence="4 5">
    <name type="scientific">Lyngbya confervoides BDU141951</name>
    <dbReference type="NCBI Taxonomy" id="1574623"/>
    <lineage>
        <taxon>Bacteria</taxon>
        <taxon>Bacillati</taxon>
        <taxon>Cyanobacteriota</taxon>
        <taxon>Cyanophyceae</taxon>
        <taxon>Oscillatoriophycideae</taxon>
        <taxon>Oscillatoriales</taxon>
        <taxon>Microcoleaceae</taxon>
        <taxon>Lyngbya</taxon>
    </lineage>
</organism>
<dbReference type="CDD" id="cd02440">
    <property type="entry name" value="AdoMet_MTases"/>
    <property type="match status" value="1"/>
</dbReference>
<comment type="catalytic activity">
    <reaction evidence="3">
        <text>carboxy-S-adenosyl-L-methionine + 5-hydroxyuridine(34) in tRNA = 5-carboxymethoxyuridine(34) in tRNA + S-adenosyl-L-homocysteine + H(+)</text>
        <dbReference type="Rhea" id="RHEA:52848"/>
        <dbReference type="Rhea" id="RHEA-COMP:13381"/>
        <dbReference type="Rhea" id="RHEA-COMP:13383"/>
        <dbReference type="ChEBI" id="CHEBI:15378"/>
        <dbReference type="ChEBI" id="CHEBI:57856"/>
        <dbReference type="ChEBI" id="CHEBI:134278"/>
        <dbReference type="ChEBI" id="CHEBI:136877"/>
        <dbReference type="ChEBI" id="CHEBI:136879"/>
    </reaction>
</comment>
<proteinExistence type="inferred from homology"/>
<dbReference type="HAMAP" id="MF_01590">
    <property type="entry name" value="tRNA_carboxymethyltr_CmoB"/>
    <property type="match status" value="1"/>
</dbReference>
<dbReference type="Gene3D" id="3.40.50.150">
    <property type="entry name" value="Vaccinia Virus protein VP39"/>
    <property type="match status" value="1"/>
</dbReference>
<feature type="binding site" evidence="3">
    <location>
        <position position="120"/>
    </location>
    <ligand>
        <name>carboxy-S-adenosyl-L-methionine</name>
        <dbReference type="ChEBI" id="CHEBI:134278"/>
    </ligand>
</feature>
<dbReference type="Proteomes" id="UP000031561">
    <property type="component" value="Unassembled WGS sequence"/>
</dbReference>
<evidence type="ECO:0000256" key="1">
    <source>
        <dbReference type="ARBA" id="ARBA00022679"/>
    </source>
</evidence>
<evidence type="ECO:0000256" key="2">
    <source>
        <dbReference type="ARBA" id="ARBA00022694"/>
    </source>
</evidence>
<dbReference type="GO" id="GO:0016765">
    <property type="term" value="F:transferase activity, transferring alkyl or aryl (other than methyl) groups"/>
    <property type="evidence" value="ECO:0007669"/>
    <property type="project" value="UniProtKB-UniRule"/>
</dbReference>
<dbReference type="InterPro" id="IPR029063">
    <property type="entry name" value="SAM-dependent_MTases_sf"/>
</dbReference>
<protein>
    <recommendedName>
        <fullName evidence="3">tRNA U34 carboxymethyltransferase</fullName>
        <ecNumber evidence="3">2.5.1.-</ecNumber>
    </recommendedName>
</protein>
<dbReference type="AlphaFoldDB" id="A0ABD4T8F4"/>
<dbReference type="NCBIfam" id="TIGR00452">
    <property type="entry name" value="tRNA 5-methoxyuridine(34)/uridine 5-oxyacetic acid(34) synthase CmoB"/>
    <property type="match status" value="1"/>
</dbReference>
<dbReference type="Pfam" id="PF08003">
    <property type="entry name" value="Methyltransf_9"/>
    <property type="match status" value="1"/>
</dbReference>
<evidence type="ECO:0000313" key="5">
    <source>
        <dbReference type="Proteomes" id="UP000031561"/>
    </source>
</evidence>
<dbReference type="SUPFAM" id="SSF53335">
    <property type="entry name" value="S-adenosyl-L-methionine-dependent methyltransferases"/>
    <property type="match status" value="1"/>
</dbReference>
<keyword evidence="5" id="KW-1185">Reference proteome</keyword>
<feature type="binding site" evidence="3">
    <location>
        <position position="210"/>
    </location>
    <ligand>
        <name>carboxy-S-adenosyl-L-methionine</name>
        <dbReference type="ChEBI" id="CHEBI:134278"/>
    </ligand>
</feature>
<comment type="caution">
    <text evidence="4">The sequence shown here is derived from an EMBL/GenBank/DDBJ whole genome shotgun (WGS) entry which is preliminary data.</text>
</comment>
<feature type="binding site" evidence="3">
    <location>
        <position position="115"/>
    </location>
    <ligand>
        <name>carboxy-S-adenosyl-L-methionine</name>
        <dbReference type="ChEBI" id="CHEBI:134278"/>
    </ligand>
</feature>
<reference evidence="4 5" key="1">
    <citation type="journal article" date="2015" name="Genome Announc.">
        <title>Draft Genome Sequence of Filamentous Marine Cyanobacterium Lyngbya confervoides Strain BDU141951.</title>
        <authorList>
            <person name="Chandrababunaidu M.M."/>
            <person name="Sen D."/>
            <person name="Tripathy S."/>
        </authorList>
    </citation>
    <scope>NUCLEOTIDE SEQUENCE [LARGE SCALE GENOMIC DNA]</scope>
    <source>
        <strain evidence="4 5">BDU141951</strain>
    </source>
</reference>
<keyword evidence="1 3" id="KW-0808">Transferase</keyword>
<accession>A0ABD4T8F4</accession>